<dbReference type="InterPro" id="IPR038765">
    <property type="entry name" value="Papain-like_cys_pep_sf"/>
</dbReference>
<reference evidence="2" key="1">
    <citation type="submission" date="2016-06" db="EMBL/GenBank/DDBJ databases">
        <authorList>
            <person name="Van Tyne D."/>
        </authorList>
    </citation>
    <scope>NUCLEOTIDE SEQUENCE</scope>
    <source>
        <strain evidence="2">JM9A</strain>
    </source>
</reference>
<evidence type="ECO:0000259" key="1">
    <source>
        <dbReference type="PROSITE" id="PS50911"/>
    </source>
</evidence>
<proteinExistence type="predicted"/>
<dbReference type="SUPFAM" id="SSF54001">
    <property type="entry name" value="Cysteine proteinases"/>
    <property type="match status" value="1"/>
</dbReference>
<gene>
    <name evidence="2" type="ORF">BAU18_000186</name>
</gene>
<organism evidence="2 3">
    <name type="scientific">Enterococcus diestrammenae</name>
    <dbReference type="NCBI Taxonomy" id="1155073"/>
    <lineage>
        <taxon>Bacteria</taxon>
        <taxon>Bacillati</taxon>
        <taxon>Bacillota</taxon>
        <taxon>Bacilli</taxon>
        <taxon>Lactobacillales</taxon>
        <taxon>Enterococcaceae</taxon>
        <taxon>Enterococcus</taxon>
    </lineage>
</organism>
<evidence type="ECO:0000313" key="3">
    <source>
        <dbReference type="Proteomes" id="UP001429357"/>
    </source>
</evidence>
<dbReference type="InterPro" id="IPR009148">
    <property type="entry name" value="PcsB-like"/>
</dbReference>
<reference evidence="2" key="2">
    <citation type="submission" date="2024-02" db="EMBL/GenBank/DDBJ databases">
        <title>The Genome Sequence of Enterococcus diestrammenae JM9A.</title>
        <authorList>
            <person name="Earl A."/>
            <person name="Manson A."/>
            <person name="Gilmore M."/>
            <person name="Sanders J."/>
            <person name="Shea T."/>
            <person name="Howe W."/>
            <person name="Livny J."/>
            <person name="Cuomo C."/>
            <person name="Neafsey D."/>
            <person name="Birren B."/>
        </authorList>
    </citation>
    <scope>NUCLEOTIDE SEQUENCE</scope>
    <source>
        <strain evidence="2">JM9A</strain>
    </source>
</reference>
<dbReference type="EMBL" id="MAEI02000001">
    <property type="protein sequence ID" value="MEO1780647.1"/>
    <property type="molecule type" value="Genomic_DNA"/>
</dbReference>
<dbReference type="Gene3D" id="3.90.1720.10">
    <property type="entry name" value="endopeptidase domain like (from Nostoc punctiforme)"/>
    <property type="match status" value="1"/>
</dbReference>
<accession>A0ABV0F0U1</accession>
<feature type="domain" description="Peptidase C51" evidence="1">
    <location>
        <begin position="1"/>
        <end position="106"/>
    </location>
</feature>
<evidence type="ECO:0000313" key="2">
    <source>
        <dbReference type="EMBL" id="MEO1780647.1"/>
    </source>
</evidence>
<dbReference type="Pfam" id="PF05257">
    <property type="entry name" value="CHAP"/>
    <property type="match status" value="1"/>
</dbReference>
<sequence>MYSWGQCTWYVKSVAPWVGTYWGNGNQWGYSAAADGYRVDSSPEVGSVAVFAAGFAGANAVYGHVAYVESVNGDGTITISQGGMGFATPAGPNYRTMSASGLQFIHRY</sequence>
<dbReference type="PRINTS" id="PR01852">
    <property type="entry name" value="SIBAPROTEIN"/>
</dbReference>
<keyword evidence="3" id="KW-1185">Reference proteome</keyword>
<protein>
    <recommendedName>
        <fullName evidence="1">Peptidase C51 domain-containing protein</fullName>
    </recommendedName>
</protein>
<dbReference type="PROSITE" id="PS50911">
    <property type="entry name" value="CHAP"/>
    <property type="match status" value="1"/>
</dbReference>
<name>A0ABV0F0U1_9ENTE</name>
<dbReference type="Proteomes" id="UP001429357">
    <property type="component" value="Unassembled WGS sequence"/>
</dbReference>
<dbReference type="InterPro" id="IPR007921">
    <property type="entry name" value="CHAP_dom"/>
</dbReference>
<comment type="caution">
    <text evidence="2">The sequence shown here is derived from an EMBL/GenBank/DDBJ whole genome shotgun (WGS) entry which is preliminary data.</text>
</comment>